<evidence type="ECO:0000256" key="1">
    <source>
        <dbReference type="SAM" id="SignalP"/>
    </source>
</evidence>
<name>A0A556MH08_9SPHI</name>
<feature type="signal peptide" evidence="1">
    <location>
        <begin position="1"/>
        <end position="20"/>
    </location>
</feature>
<evidence type="ECO:0000313" key="3">
    <source>
        <dbReference type="Proteomes" id="UP000318733"/>
    </source>
</evidence>
<evidence type="ECO:0000313" key="2">
    <source>
        <dbReference type="EMBL" id="TSJ39216.1"/>
    </source>
</evidence>
<dbReference type="Proteomes" id="UP000318733">
    <property type="component" value="Unassembled WGS sequence"/>
</dbReference>
<gene>
    <name evidence="2" type="ORF">FO440_15765</name>
</gene>
<dbReference type="EMBL" id="VLPK01000003">
    <property type="protein sequence ID" value="TSJ39216.1"/>
    <property type="molecule type" value="Genomic_DNA"/>
</dbReference>
<dbReference type="OrthoDB" id="1121197at2"/>
<dbReference type="RefSeq" id="WP_144249254.1">
    <property type="nucleotide sequence ID" value="NZ_VLPK01000003.1"/>
</dbReference>
<protein>
    <submittedName>
        <fullName evidence="2">Uncharacterized protein</fullName>
    </submittedName>
</protein>
<feature type="chain" id="PRO_5022220832" evidence="1">
    <location>
        <begin position="21"/>
        <end position="279"/>
    </location>
</feature>
<dbReference type="AlphaFoldDB" id="A0A556MH08"/>
<sequence length="279" mass="29588">MKKSILTLLIIALISSSVMAQLPSFSKSMNAVGNAAQPFLFSVNTFTSETPFVSISASGNYAERTAGPFGYDGVDQQLAVKGYLGNRFTLLANADLGFSRTGSTASAQQAEVIRDFVGGKSFYGARFGVGLGANRDFSSVGAVFSRITAAFESPTWRIGGNLKFEKAFAKDRDGIDLISSIGYQHRIAGAFFAGIEAVGEDLEGFWETDEAEGGAKLLLGPSLNYAPMYSRFSFSLSGGPVFYATHSTVLGSEAIRDIGTAGTQNGYSIRAMVAFNIGR</sequence>
<comment type="caution">
    <text evidence="2">The sequence shown here is derived from an EMBL/GenBank/DDBJ whole genome shotgun (WGS) entry which is preliminary data.</text>
</comment>
<accession>A0A556MH08</accession>
<proteinExistence type="predicted"/>
<keyword evidence="3" id="KW-1185">Reference proteome</keyword>
<keyword evidence="1" id="KW-0732">Signal</keyword>
<organism evidence="2 3">
    <name type="scientific">Mucilaginibacter corticis</name>
    <dbReference type="NCBI Taxonomy" id="2597670"/>
    <lineage>
        <taxon>Bacteria</taxon>
        <taxon>Pseudomonadati</taxon>
        <taxon>Bacteroidota</taxon>
        <taxon>Sphingobacteriia</taxon>
        <taxon>Sphingobacteriales</taxon>
        <taxon>Sphingobacteriaceae</taxon>
        <taxon>Mucilaginibacter</taxon>
    </lineage>
</organism>
<reference evidence="2 3" key="1">
    <citation type="submission" date="2019-07" db="EMBL/GenBank/DDBJ databases">
        <authorList>
            <person name="Huq M.A."/>
        </authorList>
    </citation>
    <scope>NUCLEOTIDE SEQUENCE [LARGE SCALE GENOMIC DNA]</scope>
    <source>
        <strain evidence="2 3">MAH-19</strain>
    </source>
</reference>